<organism evidence="1 2">
    <name type="scientific">Rhizophagus irregularis</name>
    <dbReference type="NCBI Taxonomy" id="588596"/>
    <lineage>
        <taxon>Eukaryota</taxon>
        <taxon>Fungi</taxon>
        <taxon>Fungi incertae sedis</taxon>
        <taxon>Mucoromycota</taxon>
        <taxon>Glomeromycotina</taxon>
        <taxon>Glomeromycetes</taxon>
        <taxon>Glomerales</taxon>
        <taxon>Glomeraceae</taxon>
        <taxon>Rhizophagus</taxon>
    </lineage>
</organism>
<accession>A0A2I1HN19</accession>
<dbReference type="VEuPathDB" id="FungiDB:RhiirFUN_022779"/>
<proteinExistence type="predicted"/>
<reference evidence="1 2" key="1">
    <citation type="submission" date="2015-10" db="EMBL/GenBank/DDBJ databases">
        <title>Genome analyses suggest a sexual origin of heterokaryosis in a supposedly ancient asexual fungus.</title>
        <authorList>
            <person name="Ropars J."/>
            <person name="Sedzielewska K."/>
            <person name="Noel J."/>
            <person name="Charron P."/>
            <person name="Farinelli L."/>
            <person name="Marton T."/>
            <person name="Kruger M."/>
            <person name="Pelin A."/>
            <person name="Brachmann A."/>
            <person name="Corradi N."/>
        </authorList>
    </citation>
    <scope>NUCLEOTIDE SEQUENCE [LARGE SCALE GENOMIC DNA]</scope>
    <source>
        <strain evidence="1 2">A4</strain>
    </source>
</reference>
<dbReference type="AlphaFoldDB" id="A0A2I1HN19"/>
<dbReference type="VEuPathDB" id="FungiDB:RhiirA1_474009"/>
<evidence type="ECO:0000313" key="2">
    <source>
        <dbReference type="Proteomes" id="UP000234323"/>
    </source>
</evidence>
<sequence length="122" mass="14250">MLRILITRLINKLPFDNLIDANEFLHIDDCLKSNEKLTDNEIVSIIKSNNNNEPKMDLDKELSVIIPETKALDYLDDLVLFFKHLLDICINPNELSVLQKLRHQVLKLHVNNLKQTMLDNFI</sequence>
<comment type="caution">
    <text evidence="1">The sequence shown here is derived from an EMBL/GenBank/DDBJ whole genome shotgun (WGS) entry which is preliminary data.</text>
</comment>
<gene>
    <name evidence="1" type="ORF">RhiirA4_483647</name>
</gene>
<name>A0A2I1HN19_9GLOM</name>
<evidence type="ECO:0000313" key="1">
    <source>
        <dbReference type="EMBL" id="PKY60203.1"/>
    </source>
</evidence>
<protein>
    <submittedName>
        <fullName evidence="1">Uncharacterized protein</fullName>
    </submittedName>
</protein>
<keyword evidence="2" id="KW-1185">Reference proteome</keyword>
<dbReference type="VEuPathDB" id="FungiDB:FUN_017451"/>
<dbReference type="Proteomes" id="UP000234323">
    <property type="component" value="Unassembled WGS sequence"/>
</dbReference>
<dbReference type="EMBL" id="LLXI01004062">
    <property type="protein sequence ID" value="PKY60203.1"/>
    <property type="molecule type" value="Genomic_DNA"/>
</dbReference>